<dbReference type="EMBL" id="MBTA01000009">
    <property type="protein sequence ID" value="RKD17528.1"/>
    <property type="molecule type" value="Genomic_DNA"/>
</dbReference>
<dbReference type="RefSeq" id="WP_120181148.1">
    <property type="nucleotide sequence ID" value="NZ_MBTA01000009.1"/>
</dbReference>
<evidence type="ECO:0000313" key="1">
    <source>
        <dbReference type="EMBL" id="RKD17528.1"/>
    </source>
</evidence>
<dbReference type="AlphaFoldDB" id="A0A419S866"/>
<organism evidence="1 2">
    <name type="scientific">Pelobium manganitolerans</name>
    <dbReference type="NCBI Taxonomy" id="1842495"/>
    <lineage>
        <taxon>Bacteria</taxon>
        <taxon>Pseudomonadati</taxon>
        <taxon>Bacteroidota</taxon>
        <taxon>Sphingobacteriia</taxon>
        <taxon>Sphingobacteriales</taxon>
        <taxon>Sphingobacteriaceae</taxon>
        <taxon>Pelobium</taxon>
    </lineage>
</organism>
<reference evidence="1 2" key="1">
    <citation type="submission" date="2016-07" db="EMBL/GenBank/DDBJ databases">
        <title>Genome of Pelobium manganitolerans.</title>
        <authorList>
            <person name="Wu S."/>
            <person name="Wang G."/>
        </authorList>
    </citation>
    <scope>NUCLEOTIDE SEQUENCE [LARGE SCALE GENOMIC DNA]</scope>
    <source>
        <strain evidence="1 2">YS-25</strain>
    </source>
</reference>
<sequence>MNQKIDILKKYMPESAAPVIAKWIDHYRCEFKISRTRNTKLGDYRPPYEGHGHRISVNYNLNPYAFLVTTVHEFAHLKTWNEHQRNAKPHGQEWKNNFKLMMRPFFELQLFPKEIHSAILNYLENPAASSCADLGLYKALKTFDAKQPNALMVEQVPDQQEFYLKNGRKFKKLERIRKRYRCVETASGLVYLFSPVAEVYLAKNPD</sequence>
<proteinExistence type="predicted"/>
<evidence type="ECO:0000313" key="2">
    <source>
        <dbReference type="Proteomes" id="UP000283433"/>
    </source>
</evidence>
<keyword evidence="2" id="KW-1185">Reference proteome</keyword>
<dbReference type="Proteomes" id="UP000283433">
    <property type="component" value="Unassembled WGS sequence"/>
</dbReference>
<comment type="caution">
    <text evidence="1">The sequence shown here is derived from an EMBL/GenBank/DDBJ whole genome shotgun (WGS) entry which is preliminary data.</text>
</comment>
<gene>
    <name evidence="1" type="ORF">BCY91_16870</name>
</gene>
<accession>A0A419S866</accession>
<protein>
    <submittedName>
        <fullName evidence="1">Uncharacterized protein</fullName>
    </submittedName>
</protein>
<dbReference type="OrthoDB" id="267364at2"/>
<name>A0A419S866_9SPHI</name>